<proteinExistence type="predicted"/>
<sequence>MMGKSSSSGRESSGFFGFWQFFATMVASSYLKQTIITVLCVLGIPSYLSAPKPISVHLEGQSSISVPANRALISLRIYAEGPKQEKVADQVRKTADDILSTLRPLVQVALPPSDPTNTTTTLEEDGEFPIVDLSVTTFRSYSWLKPGSSILSREAPQYESSMEIEAEFRDFDALGLLLAQVSKQPAVSVQRLKWTLDNVTKKQLFAKVRSEAMVDALDKVRAYVRPLGMDKVRAIKFSEDRLQSRDVVLADLGRVSYQHDEMDYSQMTYGAMKDEHTATEAFGLEPRTLEIVAQIDGEFCAWKTGLEAWFRRGGV</sequence>
<organism evidence="1 2">
    <name type="scientific">Phialophora macrospora</name>
    <dbReference type="NCBI Taxonomy" id="1851006"/>
    <lineage>
        <taxon>Eukaryota</taxon>
        <taxon>Fungi</taxon>
        <taxon>Dikarya</taxon>
        <taxon>Ascomycota</taxon>
        <taxon>Pezizomycotina</taxon>
        <taxon>Eurotiomycetes</taxon>
        <taxon>Chaetothyriomycetidae</taxon>
        <taxon>Chaetothyriales</taxon>
        <taxon>Herpotrichiellaceae</taxon>
        <taxon>Phialophora</taxon>
    </lineage>
</organism>
<reference evidence="1 2" key="1">
    <citation type="submission" date="2015-01" db="EMBL/GenBank/DDBJ databases">
        <title>The Genome Sequence of Capronia semiimmersa CBS27337.</title>
        <authorList>
            <consortium name="The Broad Institute Genomics Platform"/>
            <person name="Cuomo C."/>
            <person name="de Hoog S."/>
            <person name="Gorbushina A."/>
            <person name="Stielow B."/>
            <person name="Teixiera M."/>
            <person name="Abouelleil A."/>
            <person name="Chapman S.B."/>
            <person name="Priest M."/>
            <person name="Young S.K."/>
            <person name="Wortman J."/>
            <person name="Nusbaum C."/>
            <person name="Birren B."/>
        </authorList>
    </citation>
    <scope>NUCLEOTIDE SEQUENCE [LARGE SCALE GENOMIC DNA]</scope>
    <source>
        <strain evidence="1 2">CBS 27337</strain>
    </source>
</reference>
<dbReference type="Pfam" id="PF04402">
    <property type="entry name" value="SIMPL"/>
    <property type="match status" value="1"/>
</dbReference>
<dbReference type="InterPro" id="IPR007497">
    <property type="entry name" value="SIMPL/DUF541"/>
</dbReference>
<dbReference type="Proteomes" id="UP000054266">
    <property type="component" value="Unassembled WGS sequence"/>
</dbReference>
<name>A0A0D2F7A1_9EURO</name>
<gene>
    <name evidence="1" type="ORF">PV04_08835</name>
</gene>
<dbReference type="HOGENOM" id="CLU_888543_0_0_1"/>
<accession>A0A0D2F7A1</accession>
<evidence type="ECO:0000313" key="2">
    <source>
        <dbReference type="Proteomes" id="UP000054266"/>
    </source>
</evidence>
<keyword evidence="2" id="KW-1185">Reference proteome</keyword>
<dbReference type="EMBL" id="KN846961">
    <property type="protein sequence ID" value="KIW63863.1"/>
    <property type="molecule type" value="Genomic_DNA"/>
</dbReference>
<evidence type="ECO:0000313" key="1">
    <source>
        <dbReference type="EMBL" id="KIW63863.1"/>
    </source>
</evidence>
<dbReference type="AlphaFoldDB" id="A0A0D2F7A1"/>
<protein>
    <submittedName>
        <fullName evidence="1">Uncharacterized protein</fullName>
    </submittedName>
</protein>